<dbReference type="InterPro" id="IPR029062">
    <property type="entry name" value="Class_I_gatase-like"/>
</dbReference>
<keyword evidence="2 9" id="KW-0121">Carboxypeptidase</keyword>
<dbReference type="SUPFAM" id="SSF141986">
    <property type="entry name" value="LD-carboxypeptidase A C-terminal domain-like"/>
    <property type="match status" value="1"/>
</dbReference>
<sequence>MNRRNFNASILAAAAAYKFITVDDFGKKKILPPRLNPGDLIGIISPAGVLTEEKIQTSIDKAISYGFRVKEGKYLRKKFGYLAGKDEQRLEDFHSMYSDPEVKGIWCARGGYGCTRILDKIDFRLIKKNPKVLIGYSDITALLNAIYQRTGIVGFHGPLGASEDNTFSRTILRDLTMNVEKRVTIEPFYPVDTSYDDVKSIIPGQATGIAVGGNLSLIAAMVGTPYEIKFKDKIVFIEDVGEEPYRIDRMLTQVVESSDIARARGIVLGQFSGCNPDNPERSLSLMQVLEDRLKSLNIPCVYGLNFGHVAHNFTIPIGANVNVDFRTGKILVPDQTVR</sequence>
<dbReference type="AlphaFoldDB" id="A0AA37SJ74"/>
<evidence type="ECO:0000256" key="5">
    <source>
        <dbReference type="ARBA" id="ARBA00022825"/>
    </source>
</evidence>
<feature type="domain" description="LD-carboxypeptidase C-terminal" evidence="8">
    <location>
        <begin position="207"/>
        <end position="323"/>
    </location>
</feature>
<dbReference type="Gene3D" id="3.50.30.60">
    <property type="entry name" value="LD-carboxypeptidase A C-terminal domain-like"/>
    <property type="match status" value="1"/>
</dbReference>
<dbReference type="InterPro" id="IPR003507">
    <property type="entry name" value="S66_fam"/>
</dbReference>
<keyword evidence="10" id="KW-1185">Reference proteome</keyword>
<accession>A0AA37SJ74</accession>
<dbReference type="RefSeq" id="WP_235292314.1">
    <property type="nucleotide sequence ID" value="NZ_BSOH01000001.1"/>
</dbReference>
<dbReference type="PANTHER" id="PTHR30237:SF2">
    <property type="entry name" value="MUREIN TETRAPEPTIDE CARBOXYPEPTIDASE"/>
    <property type="match status" value="1"/>
</dbReference>
<keyword evidence="4" id="KW-0378">Hydrolase</keyword>
<dbReference type="EMBL" id="BSOH01000001">
    <property type="protein sequence ID" value="GLR15421.1"/>
    <property type="molecule type" value="Genomic_DNA"/>
</dbReference>
<dbReference type="Gene3D" id="3.40.50.10740">
    <property type="entry name" value="Class I glutamine amidotransferase-like"/>
    <property type="match status" value="1"/>
</dbReference>
<dbReference type="PIRSF" id="PIRSF028757">
    <property type="entry name" value="LD-carboxypeptidase"/>
    <property type="match status" value="1"/>
</dbReference>
<comment type="similarity">
    <text evidence="1">Belongs to the peptidase S66 family.</text>
</comment>
<feature type="active site" description="Charge relay system" evidence="6">
    <location>
        <position position="238"/>
    </location>
</feature>
<dbReference type="GO" id="GO:0008236">
    <property type="term" value="F:serine-type peptidase activity"/>
    <property type="evidence" value="ECO:0007669"/>
    <property type="project" value="UniProtKB-KW"/>
</dbReference>
<dbReference type="CDD" id="cd07025">
    <property type="entry name" value="Peptidase_S66"/>
    <property type="match status" value="1"/>
</dbReference>
<feature type="domain" description="LD-carboxypeptidase N-terminal" evidence="7">
    <location>
        <begin position="41"/>
        <end position="157"/>
    </location>
</feature>
<evidence type="ECO:0000259" key="8">
    <source>
        <dbReference type="Pfam" id="PF17676"/>
    </source>
</evidence>
<evidence type="ECO:0000313" key="10">
    <source>
        <dbReference type="Proteomes" id="UP001156666"/>
    </source>
</evidence>
<dbReference type="Pfam" id="PF17676">
    <property type="entry name" value="Peptidase_S66C"/>
    <property type="match status" value="1"/>
</dbReference>
<feature type="active site" description="Charge relay system" evidence="6">
    <location>
        <position position="308"/>
    </location>
</feature>
<dbReference type="InterPro" id="IPR027461">
    <property type="entry name" value="Carboxypeptidase_A_C_sf"/>
</dbReference>
<evidence type="ECO:0000256" key="2">
    <source>
        <dbReference type="ARBA" id="ARBA00022645"/>
    </source>
</evidence>
<feature type="active site" description="Nucleophile" evidence="6">
    <location>
        <position position="137"/>
    </location>
</feature>
<dbReference type="InterPro" id="IPR040921">
    <property type="entry name" value="Peptidase_S66C"/>
</dbReference>
<protein>
    <submittedName>
        <fullName evidence="9">Murein peptide carboxypeptidase</fullName>
    </submittedName>
</protein>
<comment type="caution">
    <text evidence="9">The sequence shown here is derived from an EMBL/GenBank/DDBJ whole genome shotgun (WGS) entry which is preliminary data.</text>
</comment>
<dbReference type="InterPro" id="IPR040449">
    <property type="entry name" value="Peptidase_S66_N"/>
</dbReference>
<reference evidence="9" key="2">
    <citation type="submission" date="2023-01" db="EMBL/GenBank/DDBJ databases">
        <title>Draft genome sequence of Portibacter lacus strain NBRC 108769.</title>
        <authorList>
            <person name="Sun Q."/>
            <person name="Mori K."/>
        </authorList>
    </citation>
    <scope>NUCLEOTIDE SEQUENCE</scope>
    <source>
        <strain evidence="9">NBRC 108769</strain>
    </source>
</reference>
<keyword evidence="5" id="KW-0720">Serine protease</keyword>
<keyword evidence="3" id="KW-0645">Protease</keyword>
<dbReference type="PANTHER" id="PTHR30237">
    <property type="entry name" value="MURAMOYLTETRAPEPTIDE CARBOXYPEPTIDASE"/>
    <property type="match status" value="1"/>
</dbReference>
<dbReference type="GO" id="GO:0004180">
    <property type="term" value="F:carboxypeptidase activity"/>
    <property type="evidence" value="ECO:0007669"/>
    <property type="project" value="UniProtKB-KW"/>
</dbReference>
<dbReference type="InterPro" id="IPR027478">
    <property type="entry name" value="LdcA_N"/>
</dbReference>
<name>A0AA37SJ74_9BACT</name>
<evidence type="ECO:0000256" key="6">
    <source>
        <dbReference type="PIRSR" id="PIRSR028757-1"/>
    </source>
</evidence>
<reference evidence="9" key="1">
    <citation type="journal article" date="2014" name="Int. J. Syst. Evol. Microbiol.">
        <title>Complete genome sequence of Corynebacterium casei LMG S-19264T (=DSM 44701T), isolated from a smear-ripened cheese.</title>
        <authorList>
            <consortium name="US DOE Joint Genome Institute (JGI-PGF)"/>
            <person name="Walter F."/>
            <person name="Albersmeier A."/>
            <person name="Kalinowski J."/>
            <person name="Ruckert C."/>
        </authorList>
    </citation>
    <scope>NUCLEOTIDE SEQUENCE</scope>
    <source>
        <strain evidence="9">NBRC 108769</strain>
    </source>
</reference>
<dbReference type="Proteomes" id="UP001156666">
    <property type="component" value="Unassembled WGS sequence"/>
</dbReference>
<dbReference type="SUPFAM" id="SSF52317">
    <property type="entry name" value="Class I glutamine amidotransferase-like"/>
    <property type="match status" value="1"/>
</dbReference>
<organism evidence="9 10">
    <name type="scientific">Portibacter lacus</name>
    <dbReference type="NCBI Taxonomy" id="1099794"/>
    <lineage>
        <taxon>Bacteria</taxon>
        <taxon>Pseudomonadati</taxon>
        <taxon>Bacteroidota</taxon>
        <taxon>Saprospiria</taxon>
        <taxon>Saprospirales</taxon>
        <taxon>Haliscomenobacteraceae</taxon>
        <taxon>Portibacter</taxon>
    </lineage>
</organism>
<evidence type="ECO:0000313" key="9">
    <source>
        <dbReference type="EMBL" id="GLR15421.1"/>
    </source>
</evidence>
<evidence type="ECO:0000259" key="7">
    <source>
        <dbReference type="Pfam" id="PF02016"/>
    </source>
</evidence>
<evidence type="ECO:0000256" key="1">
    <source>
        <dbReference type="ARBA" id="ARBA00010233"/>
    </source>
</evidence>
<proteinExistence type="inferred from homology"/>
<gene>
    <name evidence="9" type="primary">ykfA</name>
    <name evidence="9" type="ORF">GCM10007940_00360</name>
</gene>
<dbReference type="GO" id="GO:0006508">
    <property type="term" value="P:proteolysis"/>
    <property type="evidence" value="ECO:0007669"/>
    <property type="project" value="UniProtKB-KW"/>
</dbReference>
<dbReference type="Pfam" id="PF02016">
    <property type="entry name" value="Peptidase_S66"/>
    <property type="match status" value="1"/>
</dbReference>
<evidence type="ECO:0000256" key="3">
    <source>
        <dbReference type="ARBA" id="ARBA00022670"/>
    </source>
</evidence>
<evidence type="ECO:0000256" key="4">
    <source>
        <dbReference type="ARBA" id="ARBA00022801"/>
    </source>
</evidence>